<dbReference type="EMBL" id="KL142382">
    <property type="protein sequence ID" value="KDR74954.1"/>
    <property type="molecule type" value="Genomic_DNA"/>
</dbReference>
<reference evidence="4" key="1">
    <citation type="journal article" date="2014" name="Proc. Natl. Acad. Sci. U.S.A.">
        <title>Extensive sampling of basidiomycete genomes demonstrates inadequacy of the white-rot/brown-rot paradigm for wood decay fungi.</title>
        <authorList>
            <person name="Riley R."/>
            <person name="Salamov A.A."/>
            <person name="Brown D.W."/>
            <person name="Nagy L.G."/>
            <person name="Floudas D."/>
            <person name="Held B.W."/>
            <person name="Levasseur A."/>
            <person name="Lombard V."/>
            <person name="Morin E."/>
            <person name="Otillar R."/>
            <person name="Lindquist E.A."/>
            <person name="Sun H."/>
            <person name="LaButti K.M."/>
            <person name="Schmutz J."/>
            <person name="Jabbour D."/>
            <person name="Luo H."/>
            <person name="Baker S.E."/>
            <person name="Pisabarro A.G."/>
            <person name="Walton J.D."/>
            <person name="Blanchette R.A."/>
            <person name="Henrissat B."/>
            <person name="Martin F."/>
            <person name="Cullen D."/>
            <person name="Hibbett D.S."/>
            <person name="Grigoriev I.V."/>
        </authorList>
    </citation>
    <scope>NUCLEOTIDE SEQUENCE [LARGE SCALE GENOMIC DNA]</scope>
    <source>
        <strain evidence="4">CBS 339.88</strain>
    </source>
</reference>
<evidence type="ECO:0000313" key="3">
    <source>
        <dbReference type="EMBL" id="KDR74954.1"/>
    </source>
</evidence>
<dbReference type="Proteomes" id="UP000027222">
    <property type="component" value="Unassembled WGS sequence"/>
</dbReference>
<dbReference type="InterPro" id="IPR016098">
    <property type="entry name" value="CAP/MinC_C"/>
</dbReference>
<dbReference type="AlphaFoldDB" id="A0A067T4Y9"/>
<gene>
    <name evidence="3" type="ORF">GALMADRAFT_569936</name>
</gene>
<protein>
    <recommendedName>
        <fullName evidence="2">Tubulin binding cofactor C-like domain-containing protein</fullName>
    </recommendedName>
</protein>
<dbReference type="HOGENOM" id="CLU_2333734_0_0_1"/>
<feature type="region of interest" description="Disordered" evidence="1">
    <location>
        <begin position="49"/>
        <end position="70"/>
    </location>
</feature>
<evidence type="ECO:0000259" key="2">
    <source>
        <dbReference type="Pfam" id="PF07986"/>
    </source>
</evidence>
<accession>A0A067T4Y9</accession>
<feature type="domain" description="Tubulin binding cofactor C-like" evidence="2">
    <location>
        <begin position="1"/>
        <end position="37"/>
    </location>
</feature>
<dbReference type="STRING" id="685588.A0A067T4Y9"/>
<dbReference type="Pfam" id="PF07986">
    <property type="entry name" value="TBCC"/>
    <property type="match status" value="1"/>
</dbReference>
<name>A0A067T4Y9_GALM3</name>
<dbReference type="Gene3D" id="2.160.20.70">
    <property type="match status" value="1"/>
</dbReference>
<sequence>MHSSKQTDVFLSISSNPIIEDCNTIRFAQYPIPFRTALLDDQKESPPFTVQDFSHIRPTPSPHFSMMGDADKNDIEHWLGRARDDPTYTSELPKLLPQ</sequence>
<evidence type="ECO:0000313" key="4">
    <source>
        <dbReference type="Proteomes" id="UP000027222"/>
    </source>
</evidence>
<evidence type="ECO:0000256" key="1">
    <source>
        <dbReference type="SAM" id="MobiDB-lite"/>
    </source>
</evidence>
<dbReference type="OrthoDB" id="194775at2759"/>
<dbReference type="GO" id="GO:0007023">
    <property type="term" value="P:post-chaperonin tubulin folding pathway"/>
    <property type="evidence" value="ECO:0007669"/>
    <property type="project" value="InterPro"/>
</dbReference>
<dbReference type="PANTHER" id="PTHR15139:SF0">
    <property type="entry name" value="TUBULIN-SPECIFIC CHAPERONE C"/>
    <property type="match status" value="1"/>
</dbReference>
<organism evidence="3 4">
    <name type="scientific">Galerina marginata (strain CBS 339.88)</name>
    <dbReference type="NCBI Taxonomy" id="685588"/>
    <lineage>
        <taxon>Eukaryota</taxon>
        <taxon>Fungi</taxon>
        <taxon>Dikarya</taxon>
        <taxon>Basidiomycota</taxon>
        <taxon>Agaricomycotina</taxon>
        <taxon>Agaricomycetes</taxon>
        <taxon>Agaricomycetidae</taxon>
        <taxon>Agaricales</taxon>
        <taxon>Agaricineae</taxon>
        <taxon>Strophariaceae</taxon>
        <taxon>Galerina</taxon>
    </lineage>
</organism>
<dbReference type="PANTHER" id="PTHR15139">
    <property type="entry name" value="TUBULIN FOLDING COFACTOR C"/>
    <property type="match status" value="1"/>
</dbReference>
<proteinExistence type="predicted"/>
<keyword evidence="4" id="KW-1185">Reference proteome</keyword>
<dbReference type="GO" id="GO:0007021">
    <property type="term" value="P:tubulin complex assembly"/>
    <property type="evidence" value="ECO:0007669"/>
    <property type="project" value="TreeGrafter"/>
</dbReference>
<dbReference type="InterPro" id="IPR012945">
    <property type="entry name" value="Tubulin-bd_cofactor_C_dom"/>
</dbReference>
<dbReference type="GO" id="GO:0005737">
    <property type="term" value="C:cytoplasm"/>
    <property type="evidence" value="ECO:0007669"/>
    <property type="project" value="TreeGrafter"/>
</dbReference>
<dbReference type="InterPro" id="IPR027684">
    <property type="entry name" value="TBCC"/>
</dbReference>